<proteinExistence type="predicted"/>
<keyword evidence="1" id="KW-1133">Transmembrane helix</keyword>
<comment type="caution">
    <text evidence="3">The sequence shown here is derived from an EMBL/GenBank/DDBJ whole genome shotgun (WGS) entry which is preliminary data.</text>
</comment>
<feature type="domain" description="Phospholipid/glycerol acyltransferase" evidence="2">
    <location>
        <begin position="75"/>
        <end position="204"/>
    </location>
</feature>
<protein>
    <submittedName>
        <fullName evidence="3">1-acyl-sn-glycerol-3-phosphate acyltransferase</fullName>
    </submittedName>
</protein>
<feature type="transmembrane region" description="Helical" evidence="1">
    <location>
        <begin position="30"/>
        <end position="50"/>
    </location>
</feature>
<evidence type="ECO:0000259" key="2">
    <source>
        <dbReference type="SMART" id="SM00563"/>
    </source>
</evidence>
<keyword evidence="1" id="KW-0472">Membrane</keyword>
<evidence type="ECO:0000256" key="1">
    <source>
        <dbReference type="SAM" id="Phobius"/>
    </source>
</evidence>
<dbReference type="GO" id="GO:0016746">
    <property type="term" value="F:acyltransferase activity"/>
    <property type="evidence" value="ECO:0007669"/>
    <property type="project" value="UniProtKB-KW"/>
</dbReference>
<evidence type="ECO:0000313" key="3">
    <source>
        <dbReference type="EMBL" id="KAB2934034.1"/>
    </source>
</evidence>
<name>A0A833LZN6_9LEPT</name>
<keyword evidence="1" id="KW-0812">Transmembrane</keyword>
<dbReference type="SMART" id="SM00563">
    <property type="entry name" value="PlsC"/>
    <property type="match status" value="1"/>
</dbReference>
<organism evidence="3 4">
    <name type="scientific">Leptonema illini</name>
    <dbReference type="NCBI Taxonomy" id="183"/>
    <lineage>
        <taxon>Bacteria</taxon>
        <taxon>Pseudomonadati</taxon>
        <taxon>Spirochaetota</taxon>
        <taxon>Spirochaetia</taxon>
        <taxon>Leptospirales</taxon>
        <taxon>Leptospiraceae</taxon>
        <taxon>Leptonema</taxon>
    </lineage>
</organism>
<reference evidence="3 4" key="1">
    <citation type="submission" date="2019-10" db="EMBL/GenBank/DDBJ databases">
        <title>Extracellular Electron Transfer in a Candidatus Methanoperedens spp. Enrichment Culture.</title>
        <authorList>
            <person name="Berger S."/>
            <person name="Rangel Shaw D."/>
            <person name="Berben T."/>
            <person name="In 'T Zandt M."/>
            <person name="Frank J."/>
            <person name="Reimann J."/>
            <person name="Jetten M.S.M."/>
            <person name="Welte C.U."/>
        </authorList>
    </citation>
    <scope>NUCLEOTIDE SEQUENCE [LARGE SCALE GENOMIC DNA]</scope>
    <source>
        <strain evidence="3">SB12</strain>
    </source>
</reference>
<dbReference type="SUPFAM" id="SSF69593">
    <property type="entry name" value="Glycerol-3-phosphate (1)-acyltransferase"/>
    <property type="match status" value="1"/>
</dbReference>
<sequence length="266" mass="30881">MSEKPSHIRSETTATEDLPSFARYLLWQRLLGWLVFPVMGAALVLAMRLVGRYTIREMKEIRREFRRIVRENPSLLICPNHLTMIDSGVIQWALAANTFYFLHYRKLPWNIPAVENFGHNFFLRLITYLTKCIPIDRTGPSEHREGVLDRMAWLLRRGDPILLFPEGRRSQTGRLDLEGAAYGPGLLLQRVPDTAVLCIYMRGDHQKAKSTLPAKGERFTLAMRLIRPSTEQRGMRAQRELSHQILAELQSMEEDFFRSRESQTTL</sequence>
<dbReference type="AlphaFoldDB" id="A0A833LZN6"/>
<accession>A0A833LZN6</accession>
<dbReference type="CDD" id="cd07989">
    <property type="entry name" value="LPLAT_AGPAT-like"/>
    <property type="match status" value="1"/>
</dbReference>
<dbReference type="InterPro" id="IPR002123">
    <property type="entry name" value="Plipid/glycerol_acylTrfase"/>
</dbReference>
<keyword evidence="3" id="KW-0808">Transferase</keyword>
<evidence type="ECO:0000313" key="4">
    <source>
        <dbReference type="Proteomes" id="UP000460298"/>
    </source>
</evidence>
<dbReference type="Pfam" id="PF01553">
    <property type="entry name" value="Acyltransferase"/>
    <property type="match status" value="1"/>
</dbReference>
<keyword evidence="3" id="KW-0012">Acyltransferase</keyword>
<dbReference type="EMBL" id="WBUI01000004">
    <property type="protein sequence ID" value="KAB2934034.1"/>
    <property type="molecule type" value="Genomic_DNA"/>
</dbReference>
<gene>
    <name evidence="3" type="ORF">F9K24_06095</name>
</gene>
<dbReference type="Proteomes" id="UP000460298">
    <property type="component" value="Unassembled WGS sequence"/>
</dbReference>